<sequence length="184" mass="21594">MDMNKIMECVQEAECLITEAEMNLMEKVNTIDLLDVTANNTMGYVLKRRLQCSIYFSVNNFRLFNPEQFRDLCCRSMYLGKTRVTTRHVEDLIIKWRNSDEKLGEGVKNIKFFEIEVQGGVQNFDFLRVGAQPKGRVQRPNKFTEYSFDYDFTNAFDIIHQDDTLASLSADEVLDRVMFVVWNR</sequence>
<gene>
    <name evidence="1" type="primary">Cnig_chr_X.g24100</name>
    <name evidence="1" type="ORF">B9Z55_024100</name>
</gene>
<dbReference type="AlphaFoldDB" id="A0A2G5SSR5"/>
<dbReference type="Proteomes" id="UP000230233">
    <property type="component" value="Chromosome X"/>
</dbReference>
<comment type="caution">
    <text evidence="1">The sequence shown here is derived from an EMBL/GenBank/DDBJ whole genome shotgun (WGS) entry which is preliminary data.</text>
</comment>
<keyword evidence="2" id="KW-1185">Reference proteome</keyword>
<name>A0A2G5SSR5_9PELO</name>
<dbReference type="EMBL" id="PDUG01000006">
    <property type="protein sequence ID" value="PIC18077.1"/>
    <property type="molecule type" value="Genomic_DNA"/>
</dbReference>
<reference evidence="2" key="1">
    <citation type="submission" date="2017-10" db="EMBL/GenBank/DDBJ databases">
        <title>Rapid genome shrinkage in a self-fertile nematode reveals novel sperm competition proteins.</title>
        <authorList>
            <person name="Yin D."/>
            <person name="Schwarz E.M."/>
            <person name="Thomas C.G."/>
            <person name="Felde R.L."/>
            <person name="Korf I.F."/>
            <person name="Cutter A.D."/>
            <person name="Schartner C.M."/>
            <person name="Ralston E.J."/>
            <person name="Meyer B.J."/>
            <person name="Haag E.S."/>
        </authorList>
    </citation>
    <scope>NUCLEOTIDE SEQUENCE [LARGE SCALE GENOMIC DNA]</scope>
    <source>
        <strain evidence="2">JU1422</strain>
    </source>
</reference>
<evidence type="ECO:0000313" key="1">
    <source>
        <dbReference type="EMBL" id="PIC18077.1"/>
    </source>
</evidence>
<accession>A0A2G5SSR5</accession>
<protein>
    <recommendedName>
        <fullName evidence="3">F-box associated domain-containing protein</fullName>
    </recommendedName>
</protein>
<evidence type="ECO:0008006" key="3">
    <source>
        <dbReference type="Google" id="ProtNLM"/>
    </source>
</evidence>
<evidence type="ECO:0000313" key="2">
    <source>
        <dbReference type="Proteomes" id="UP000230233"/>
    </source>
</evidence>
<dbReference type="PANTHER" id="PTHR21503:SF8">
    <property type="entry name" value="F-BOX ASSOCIATED DOMAIN-CONTAINING PROTEIN-RELATED"/>
    <property type="match status" value="1"/>
</dbReference>
<dbReference type="PANTHER" id="PTHR21503">
    <property type="entry name" value="F-BOX-CONTAINING HYPOTHETICAL PROTEIN C.ELEGANS"/>
    <property type="match status" value="1"/>
</dbReference>
<proteinExistence type="predicted"/>
<organism evidence="1 2">
    <name type="scientific">Caenorhabditis nigoni</name>
    <dbReference type="NCBI Taxonomy" id="1611254"/>
    <lineage>
        <taxon>Eukaryota</taxon>
        <taxon>Metazoa</taxon>
        <taxon>Ecdysozoa</taxon>
        <taxon>Nematoda</taxon>
        <taxon>Chromadorea</taxon>
        <taxon>Rhabditida</taxon>
        <taxon>Rhabditina</taxon>
        <taxon>Rhabditomorpha</taxon>
        <taxon>Rhabditoidea</taxon>
        <taxon>Rhabditidae</taxon>
        <taxon>Peloderinae</taxon>
        <taxon>Caenorhabditis</taxon>
    </lineage>
</organism>
<dbReference type="OrthoDB" id="5882591at2759"/>